<dbReference type="RefSeq" id="WP_017419310.1">
    <property type="nucleotide sequence ID" value="NZ_BDDG01000008.1"/>
</dbReference>
<protein>
    <submittedName>
        <fullName evidence="1">Uncharacterized protein</fullName>
    </submittedName>
</protein>
<dbReference type="EMBL" id="CP063687">
    <property type="protein sequence ID" value="QOY26474.1"/>
    <property type="molecule type" value="Genomic_DNA"/>
</dbReference>
<gene>
    <name evidence="1" type="ORF">BACVE_001437</name>
</gene>
<accession>A0A411A228</accession>
<sequence>MYMAEIIGIIELLAGAAMNVWIGRLGKTFFGKDDRSSRVVLRICGIFLMINGVSRAFHI</sequence>
<evidence type="ECO:0000313" key="1">
    <source>
        <dbReference type="EMBL" id="QOY26474.1"/>
    </source>
</evidence>
<dbReference type="Proteomes" id="UP000587477">
    <property type="component" value="Chromosome"/>
</dbReference>
<organism evidence="1 2">
    <name type="scientific">Bacillus velezensis</name>
    <dbReference type="NCBI Taxonomy" id="492670"/>
    <lineage>
        <taxon>Bacteria</taxon>
        <taxon>Bacillati</taxon>
        <taxon>Bacillota</taxon>
        <taxon>Bacilli</taxon>
        <taxon>Bacillales</taxon>
        <taxon>Bacillaceae</taxon>
        <taxon>Bacillus</taxon>
        <taxon>Bacillus amyloliquefaciens group</taxon>
    </lineage>
</organism>
<evidence type="ECO:0000313" key="2">
    <source>
        <dbReference type="Proteomes" id="UP000587477"/>
    </source>
</evidence>
<proteinExistence type="predicted"/>
<dbReference type="AlphaFoldDB" id="A0A411A228"/>
<name>A0A411A228_BACVE</name>
<reference evidence="2" key="1">
    <citation type="submission" date="2020-10" db="EMBL/GenBank/DDBJ databases">
        <title>Complete genome sequence of Bacillus velezensis NST6.</title>
        <authorList>
            <person name="Choi J."/>
        </authorList>
    </citation>
    <scope>NUCLEOTIDE SEQUENCE [LARGE SCALE GENOMIC DNA]</scope>
    <source>
        <strain evidence="2">NST6</strain>
    </source>
</reference>